<reference evidence="3 4" key="1">
    <citation type="journal article" date="2019" name="Int. J. Syst. Evol. Microbiol.">
        <title>The Global Catalogue of Microorganisms (GCM) 10K type strain sequencing project: providing services to taxonomists for standard genome sequencing and annotation.</title>
        <authorList>
            <consortium name="The Broad Institute Genomics Platform"/>
            <consortium name="The Broad Institute Genome Sequencing Center for Infectious Disease"/>
            <person name="Wu L."/>
            <person name="Ma J."/>
        </authorList>
    </citation>
    <scope>NUCLEOTIDE SEQUENCE [LARGE SCALE GENOMIC DNA]</scope>
    <source>
        <strain evidence="3 4">JCM 14162</strain>
    </source>
</reference>
<evidence type="ECO:0000256" key="1">
    <source>
        <dbReference type="SAM" id="Phobius"/>
    </source>
</evidence>
<gene>
    <name evidence="3" type="ORF">GCM10009096_21510</name>
</gene>
<dbReference type="PANTHER" id="PTHR40407">
    <property type="entry name" value="MEMBRANE PROTEIN-LIKE PROTEIN"/>
    <property type="match status" value="1"/>
</dbReference>
<accession>A0ABN1AL58</accession>
<keyword evidence="4" id="KW-1185">Reference proteome</keyword>
<comment type="caution">
    <text evidence="3">The sequence shown here is derived from an EMBL/GenBank/DDBJ whole genome shotgun (WGS) entry which is preliminary data.</text>
</comment>
<sequence length="386" mass="43648">MPNAHMPASRIASIDIMRGLVIILMMLDHVRERFYMHVRTGDPIADTIEPDLFFTRMLTHLCAPVFIFLAGMSAWLYAHPKEGEYRSPSRFLFTRGLVIIGIEIVLYYLVWADSFPNYLFLQVLWAIGLCMVALSLACRLNYRVIGGLGFLIVLGHNALVPINFEPVELGYIPWAILHDGGELGQIGPLTISLSYPSLPWFGVILLGYFAGPLFAKSTSAITRRQWLIGLGASCLAVLLVLRGFNIYGETIPWSVQETGIETVMSFINFTKYPPSLDYVLLTLGIGLLLLAWLETVKKQNGLLDLMQTFGSIPMFIYVLHLYVLLAAYWVLYAIFGATHGERYGLDSVFWIWVGMFLLVAVHYPIAKTFAAYKHREKSNKPWLSYF</sequence>
<evidence type="ECO:0000313" key="3">
    <source>
        <dbReference type="EMBL" id="GAA0479183.1"/>
    </source>
</evidence>
<feature type="transmembrane region" description="Helical" evidence="1">
    <location>
        <begin position="144"/>
        <end position="164"/>
    </location>
</feature>
<name>A0ABN1AL58_9SPHN</name>
<dbReference type="EMBL" id="BAAAEM010000002">
    <property type="protein sequence ID" value="GAA0479183.1"/>
    <property type="molecule type" value="Genomic_DNA"/>
</dbReference>
<keyword evidence="1" id="KW-0812">Transmembrane</keyword>
<feature type="transmembrane region" description="Helical" evidence="1">
    <location>
        <begin position="117"/>
        <end position="137"/>
    </location>
</feature>
<keyword evidence="1" id="KW-0472">Membrane</keyword>
<feature type="transmembrane region" description="Helical" evidence="1">
    <location>
        <begin position="314"/>
        <end position="335"/>
    </location>
</feature>
<evidence type="ECO:0000313" key="4">
    <source>
        <dbReference type="Proteomes" id="UP001500713"/>
    </source>
</evidence>
<keyword evidence="1" id="KW-1133">Transmembrane helix</keyword>
<dbReference type="Pfam" id="PF07786">
    <property type="entry name" value="HGSNAT_cat"/>
    <property type="match status" value="1"/>
</dbReference>
<dbReference type="PANTHER" id="PTHR40407:SF1">
    <property type="entry name" value="HEPARAN-ALPHA-GLUCOSAMINIDE N-ACETYLTRANSFERASE CATALYTIC DOMAIN-CONTAINING PROTEIN"/>
    <property type="match status" value="1"/>
</dbReference>
<protein>
    <submittedName>
        <fullName evidence="3">Heparan-alpha-glucosaminide N-acetyltransferase domain-containing protein</fullName>
    </submittedName>
</protein>
<feature type="transmembrane region" description="Helical" evidence="1">
    <location>
        <begin position="275"/>
        <end position="293"/>
    </location>
</feature>
<proteinExistence type="predicted"/>
<dbReference type="RefSeq" id="WP_229954532.1">
    <property type="nucleotide sequence ID" value="NZ_BAAAEM010000002.1"/>
</dbReference>
<feature type="transmembrane region" description="Helical" evidence="1">
    <location>
        <begin position="347"/>
        <end position="365"/>
    </location>
</feature>
<feature type="transmembrane region" description="Helical" evidence="1">
    <location>
        <begin position="227"/>
        <end position="247"/>
    </location>
</feature>
<dbReference type="InterPro" id="IPR012429">
    <property type="entry name" value="HGSNAT_cat"/>
</dbReference>
<feature type="domain" description="Heparan-alpha-glucosaminide N-acetyltransferase catalytic" evidence="2">
    <location>
        <begin position="10"/>
        <end position="221"/>
    </location>
</feature>
<feature type="transmembrane region" description="Helical" evidence="1">
    <location>
        <begin position="198"/>
        <end position="215"/>
    </location>
</feature>
<organism evidence="3 4">
    <name type="scientific">Parasphingorhabdus litoris</name>
    <dbReference type="NCBI Taxonomy" id="394733"/>
    <lineage>
        <taxon>Bacteria</taxon>
        <taxon>Pseudomonadati</taxon>
        <taxon>Pseudomonadota</taxon>
        <taxon>Alphaproteobacteria</taxon>
        <taxon>Sphingomonadales</taxon>
        <taxon>Sphingomonadaceae</taxon>
        <taxon>Parasphingorhabdus</taxon>
    </lineage>
</organism>
<dbReference type="Proteomes" id="UP001500713">
    <property type="component" value="Unassembled WGS sequence"/>
</dbReference>
<evidence type="ECO:0000259" key="2">
    <source>
        <dbReference type="Pfam" id="PF07786"/>
    </source>
</evidence>
<feature type="transmembrane region" description="Helical" evidence="1">
    <location>
        <begin position="57"/>
        <end position="78"/>
    </location>
</feature>
<feature type="transmembrane region" description="Helical" evidence="1">
    <location>
        <begin position="90"/>
        <end position="111"/>
    </location>
</feature>